<feature type="transmembrane region" description="Helical" evidence="8">
    <location>
        <begin position="201"/>
        <end position="219"/>
    </location>
</feature>
<feature type="transmembrane region" description="Helical" evidence="8">
    <location>
        <begin position="244"/>
        <end position="271"/>
    </location>
</feature>
<feature type="transmembrane region" description="Helical" evidence="8">
    <location>
        <begin position="152"/>
        <end position="180"/>
    </location>
</feature>
<gene>
    <name evidence="9" type="ORF">ACH46_10660</name>
</gene>
<protein>
    <submittedName>
        <fullName evidence="9">ABC transporter permease</fullName>
    </submittedName>
</protein>
<reference evidence="9 10" key="2">
    <citation type="journal article" date="2017" name="Int. J. Syst. Evol. Microbiol.">
        <title>Gordonia phthalatica sp. nov., a di-n-butyl phthalate-degrading bacterium isolated from activated sludge.</title>
        <authorList>
            <person name="Jin D."/>
            <person name="Kong X."/>
            <person name="Jia M."/>
            <person name="Yu X."/>
            <person name="Wang X."/>
            <person name="Zhuang X."/>
            <person name="Deng Y."/>
            <person name="Bai Z."/>
        </authorList>
    </citation>
    <scope>NUCLEOTIDE SEQUENCE [LARGE SCALE GENOMIC DNA]</scope>
    <source>
        <strain evidence="9 10">QH-11</strain>
    </source>
</reference>
<dbReference type="Gene3D" id="1.10.3470.10">
    <property type="entry name" value="ABC transporter involved in vitamin B12 uptake, BtuC"/>
    <property type="match status" value="1"/>
</dbReference>
<name>A0A0N9NE95_9ACTN</name>
<proteinExistence type="inferred from homology"/>
<dbReference type="GO" id="GO:0022857">
    <property type="term" value="F:transmembrane transporter activity"/>
    <property type="evidence" value="ECO:0007669"/>
    <property type="project" value="InterPro"/>
</dbReference>
<evidence type="ECO:0000256" key="8">
    <source>
        <dbReference type="SAM" id="Phobius"/>
    </source>
</evidence>
<keyword evidence="5 8" id="KW-0812">Transmembrane</keyword>
<keyword evidence="7 8" id="KW-0472">Membrane</keyword>
<keyword evidence="3" id="KW-0813">Transport</keyword>
<feature type="transmembrane region" description="Helical" evidence="8">
    <location>
        <begin position="283"/>
        <end position="304"/>
    </location>
</feature>
<evidence type="ECO:0000256" key="7">
    <source>
        <dbReference type="ARBA" id="ARBA00023136"/>
    </source>
</evidence>
<evidence type="ECO:0000256" key="2">
    <source>
        <dbReference type="ARBA" id="ARBA00007935"/>
    </source>
</evidence>
<dbReference type="PANTHER" id="PTHR30472:SF24">
    <property type="entry name" value="FERRIC ENTEROBACTIN TRANSPORT SYSTEM PERMEASE PROTEIN FEPG"/>
    <property type="match status" value="1"/>
</dbReference>
<feature type="transmembrane region" description="Helical" evidence="8">
    <location>
        <begin position="101"/>
        <end position="119"/>
    </location>
</feature>
<accession>A0A0N9NE95</accession>
<dbReference type="KEGG" id="goq:ACH46_10660"/>
<keyword evidence="6 8" id="KW-1133">Transmembrane helix</keyword>
<dbReference type="Proteomes" id="UP000063789">
    <property type="component" value="Chromosome"/>
</dbReference>
<evidence type="ECO:0000256" key="6">
    <source>
        <dbReference type="ARBA" id="ARBA00022989"/>
    </source>
</evidence>
<feature type="transmembrane region" description="Helical" evidence="8">
    <location>
        <begin position="310"/>
        <end position="329"/>
    </location>
</feature>
<dbReference type="SUPFAM" id="SSF81345">
    <property type="entry name" value="ABC transporter involved in vitamin B12 uptake, BtuC"/>
    <property type="match status" value="1"/>
</dbReference>
<dbReference type="PATRIC" id="fig|1136941.3.peg.2168"/>
<feature type="transmembrane region" description="Helical" evidence="8">
    <location>
        <begin position="126"/>
        <end position="146"/>
    </location>
</feature>
<comment type="subcellular location">
    <subcellularLocation>
        <location evidence="1">Cell membrane</location>
        <topology evidence="1">Multi-pass membrane protein</topology>
    </subcellularLocation>
</comment>
<feature type="transmembrane region" description="Helical" evidence="8">
    <location>
        <begin position="12"/>
        <end position="36"/>
    </location>
</feature>
<dbReference type="InterPro" id="IPR037294">
    <property type="entry name" value="ABC_BtuC-like"/>
</dbReference>
<dbReference type="InterPro" id="IPR000522">
    <property type="entry name" value="ABC_transptr_permease_BtuC"/>
</dbReference>
<dbReference type="CDD" id="cd06550">
    <property type="entry name" value="TM_ABC_iron-siderophores_like"/>
    <property type="match status" value="1"/>
</dbReference>
<evidence type="ECO:0000313" key="10">
    <source>
        <dbReference type="Proteomes" id="UP000063789"/>
    </source>
</evidence>
<dbReference type="PANTHER" id="PTHR30472">
    <property type="entry name" value="FERRIC ENTEROBACTIN TRANSPORT SYSTEM PERMEASE PROTEIN"/>
    <property type="match status" value="1"/>
</dbReference>
<dbReference type="EMBL" id="CP011853">
    <property type="protein sequence ID" value="ALG86784.1"/>
    <property type="molecule type" value="Genomic_DNA"/>
</dbReference>
<dbReference type="AlphaFoldDB" id="A0A0N9NE95"/>
<dbReference type="Pfam" id="PF01032">
    <property type="entry name" value="FecCD"/>
    <property type="match status" value="1"/>
</dbReference>
<evidence type="ECO:0000256" key="1">
    <source>
        <dbReference type="ARBA" id="ARBA00004651"/>
    </source>
</evidence>
<keyword evidence="4" id="KW-1003">Cell membrane</keyword>
<evidence type="ECO:0000256" key="5">
    <source>
        <dbReference type="ARBA" id="ARBA00022692"/>
    </source>
</evidence>
<feature type="transmembrane region" description="Helical" evidence="8">
    <location>
        <begin position="71"/>
        <end position="89"/>
    </location>
</feature>
<evidence type="ECO:0000256" key="4">
    <source>
        <dbReference type="ARBA" id="ARBA00022475"/>
    </source>
</evidence>
<reference evidence="10" key="1">
    <citation type="submission" date="2015-06" db="EMBL/GenBank/DDBJ databases">
        <title>Complete genome sequence and metabolic analysis of phthalate degradation pathway in Gordonia sp. QH-11.</title>
        <authorList>
            <person name="Jin D."/>
            <person name="Kong X."/>
            <person name="Bai Z."/>
        </authorList>
    </citation>
    <scope>NUCLEOTIDE SEQUENCE [LARGE SCALE GENOMIC DNA]</scope>
    <source>
        <strain evidence="10">QH-11</strain>
    </source>
</reference>
<evidence type="ECO:0000313" key="9">
    <source>
        <dbReference type="EMBL" id="ALG86784.1"/>
    </source>
</evidence>
<comment type="similarity">
    <text evidence="2">Belongs to the binding-protein-dependent transport system permease family. FecCD subfamily.</text>
</comment>
<dbReference type="GO" id="GO:0005886">
    <property type="term" value="C:plasma membrane"/>
    <property type="evidence" value="ECO:0007669"/>
    <property type="project" value="UniProtKB-SubCell"/>
</dbReference>
<sequence>MGPGDRWSYRFSVRTTIVVFALLVVLAVVFVASLLLGEFRVTIPDLIDTLFGRPPSRLTEFFVMDRRMPRVLVAMTVGAALATAGAVFQHLTRNPLASPDILGVSNGASVGAVIVIVVLGGSLDQAALGAAIGALVAAATIMLLTIRTGLHGVQLILVGVAIAAIGTAVVDYILTQVFVASAVTAQTWLIGTLQGAEWGDLTPVCAALGVVVVVLAALGPDTRVAELGDATAAALGVRTVRHRWVLLTVATILVAAGVAVGGPIAFVALVAPHIARSLCRRTSFLAAALTGALILSVADLIALYAFRVPIPVGAVTISVGGVFFLWILIREGVRPRGN</sequence>
<dbReference type="STRING" id="1136941.ACH46_10660"/>
<keyword evidence="10" id="KW-1185">Reference proteome</keyword>
<dbReference type="GO" id="GO:0033214">
    <property type="term" value="P:siderophore-iron import into cell"/>
    <property type="evidence" value="ECO:0007669"/>
    <property type="project" value="TreeGrafter"/>
</dbReference>
<evidence type="ECO:0000256" key="3">
    <source>
        <dbReference type="ARBA" id="ARBA00022448"/>
    </source>
</evidence>
<organism evidence="9 10">
    <name type="scientific">Gordonia phthalatica</name>
    <dbReference type="NCBI Taxonomy" id="1136941"/>
    <lineage>
        <taxon>Bacteria</taxon>
        <taxon>Bacillati</taxon>
        <taxon>Actinomycetota</taxon>
        <taxon>Actinomycetes</taxon>
        <taxon>Mycobacteriales</taxon>
        <taxon>Gordoniaceae</taxon>
        <taxon>Gordonia</taxon>
    </lineage>
</organism>